<dbReference type="PANTHER" id="PTHR46144">
    <property type="entry name" value="ZINC FINGER PROTEIN 385B-LIKE"/>
    <property type="match status" value="1"/>
</dbReference>
<evidence type="ECO:0000259" key="8">
    <source>
        <dbReference type="SMART" id="SM00451"/>
    </source>
</evidence>
<evidence type="ECO:0000256" key="6">
    <source>
        <dbReference type="ARBA" id="ARBA00023242"/>
    </source>
</evidence>
<dbReference type="Gene3D" id="3.30.160.60">
    <property type="entry name" value="Classic Zinc Finger"/>
    <property type="match status" value="2"/>
</dbReference>
<protein>
    <recommendedName>
        <fullName evidence="8">U1-type domain-containing protein</fullName>
    </recommendedName>
</protein>
<dbReference type="PANTHER" id="PTHR46144:SF6">
    <property type="entry name" value="C2H2-TYPE DOMAIN-CONTAINING PROTEIN"/>
    <property type="match status" value="1"/>
</dbReference>
<dbReference type="InterPro" id="IPR051868">
    <property type="entry name" value="ZN346_ZMAT4"/>
</dbReference>
<reference evidence="9" key="1">
    <citation type="submission" date="2019-10" db="EMBL/GenBank/DDBJ databases">
        <authorList>
            <person name="Zhang R."/>
            <person name="Pan Y."/>
            <person name="Wang J."/>
            <person name="Ma R."/>
            <person name="Yu S."/>
        </authorList>
    </citation>
    <scope>NUCLEOTIDE SEQUENCE</scope>
    <source>
        <strain evidence="9">LA-IB0</strain>
        <tissue evidence="9">Leaf</tissue>
    </source>
</reference>
<keyword evidence="10" id="KW-1185">Reference proteome</keyword>
<evidence type="ECO:0000313" key="9">
    <source>
        <dbReference type="EMBL" id="KAG8384637.1"/>
    </source>
</evidence>
<dbReference type="InterPro" id="IPR013087">
    <property type="entry name" value="Znf_C2H2_type"/>
</dbReference>
<keyword evidence="4" id="KW-0863">Zinc-finger</keyword>
<gene>
    <name evidence="9" type="ORF">BUALT_Bualt04G0138600</name>
</gene>
<feature type="compositionally biased region" description="Basic residues" evidence="7">
    <location>
        <begin position="331"/>
        <end position="351"/>
    </location>
</feature>
<comment type="subcellular location">
    <subcellularLocation>
        <location evidence="1">Nucleus</location>
    </subcellularLocation>
</comment>
<keyword evidence="3" id="KW-0677">Repeat</keyword>
<feature type="domain" description="U1-type" evidence="8">
    <location>
        <begin position="374"/>
        <end position="408"/>
    </location>
</feature>
<dbReference type="Pfam" id="PF12874">
    <property type="entry name" value="zf-met"/>
    <property type="match status" value="2"/>
</dbReference>
<accession>A0AAV6XWS6</accession>
<evidence type="ECO:0000256" key="4">
    <source>
        <dbReference type="ARBA" id="ARBA00022771"/>
    </source>
</evidence>
<dbReference type="AlphaFoldDB" id="A0AAV6XWS6"/>
<proteinExistence type="predicted"/>
<evidence type="ECO:0000256" key="1">
    <source>
        <dbReference type="ARBA" id="ARBA00004123"/>
    </source>
</evidence>
<dbReference type="EMBL" id="WHWC01000004">
    <property type="protein sequence ID" value="KAG8384637.1"/>
    <property type="molecule type" value="Genomic_DNA"/>
</dbReference>
<keyword evidence="6" id="KW-0539">Nucleus</keyword>
<dbReference type="SMART" id="SM00451">
    <property type="entry name" value="ZnF_U1"/>
    <property type="match status" value="2"/>
</dbReference>
<dbReference type="GO" id="GO:0003676">
    <property type="term" value="F:nucleic acid binding"/>
    <property type="evidence" value="ECO:0007669"/>
    <property type="project" value="InterPro"/>
</dbReference>
<comment type="caution">
    <text evidence="9">The sequence shown here is derived from an EMBL/GenBank/DDBJ whole genome shotgun (WGS) entry which is preliminary data.</text>
</comment>
<evidence type="ECO:0000256" key="3">
    <source>
        <dbReference type="ARBA" id="ARBA00022737"/>
    </source>
</evidence>
<evidence type="ECO:0000313" key="10">
    <source>
        <dbReference type="Proteomes" id="UP000826271"/>
    </source>
</evidence>
<keyword evidence="2" id="KW-0479">Metal-binding</keyword>
<dbReference type="SUPFAM" id="SSF57667">
    <property type="entry name" value="beta-beta-alpha zinc fingers"/>
    <property type="match status" value="2"/>
</dbReference>
<dbReference type="GO" id="GO:0005634">
    <property type="term" value="C:nucleus"/>
    <property type="evidence" value="ECO:0007669"/>
    <property type="project" value="UniProtKB-SubCell"/>
</dbReference>
<evidence type="ECO:0000256" key="5">
    <source>
        <dbReference type="ARBA" id="ARBA00022833"/>
    </source>
</evidence>
<keyword evidence="5" id="KW-0862">Zinc</keyword>
<organism evidence="9 10">
    <name type="scientific">Buddleja alternifolia</name>
    <dbReference type="NCBI Taxonomy" id="168488"/>
    <lineage>
        <taxon>Eukaryota</taxon>
        <taxon>Viridiplantae</taxon>
        <taxon>Streptophyta</taxon>
        <taxon>Embryophyta</taxon>
        <taxon>Tracheophyta</taxon>
        <taxon>Spermatophyta</taxon>
        <taxon>Magnoliopsida</taxon>
        <taxon>eudicotyledons</taxon>
        <taxon>Gunneridae</taxon>
        <taxon>Pentapetalae</taxon>
        <taxon>asterids</taxon>
        <taxon>lamiids</taxon>
        <taxon>Lamiales</taxon>
        <taxon>Scrophulariaceae</taxon>
        <taxon>Buddlejeae</taxon>
        <taxon>Buddleja</taxon>
    </lineage>
</organism>
<name>A0AAV6XWS6_9LAMI</name>
<dbReference type="GO" id="GO:0008270">
    <property type="term" value="F:zinc ion binding"/>
    <property type="evidence" value="ECO:0007669"/>
    <property type="project" value="UniProtKB-KW"/>
</dbReference>
<dbReference type="InterPro" id="IPR003604">
    <property type="entry name" value="Matrin/U1-like-C_Znf_C2H2"/>
</dbReference>
<dbReference type="InterPro" id="IPR036236">
    <property type="entry name" value="Znf_C2H2_sf"/>
</dbReference>
<feature type="region of interest" description="Disordered" evidence="7">
    <location>
        <begin position="323"/>
        <end position="352"/>
    </location>
</feature>
<feature type="domain" description="U1-type" evidence="8">
    <location>
        <begin position="182"/>
        <end position="216"/>
    </location>
</feature>
<evidence type="ECO:0000256" key="2">
    <source>
        <dbReference type="ARBA" id="ARBA00022723"/>
    </source>
</evidence>
<sequence length="418" mass="44431">MSTTPYGVIADSATMDYNKWAEMQQNPNPNPNSDPSLTNYSATYYHPSHSYPYQQQYAAAIDPNTALLQPQPAPPGVDQPYVPPQVPVAATYAQPPVSFEPQQAAAAASVSYYPDPNVSWQPDPNVSWQPDPNVSWPVAVTQYGAPTYAAGVTRPNPAFRPQRSKTQIKKKVTKKKTTTKIVQSAWCEVCKVACNTKEILDQHNSGKKHKKNLEKLKVTSTSLPGPHIFATPPPNVVYPPAIVATPPANVASPPASVAIPPANVAISTAAIVATPPVSVATSSATPATLLATLSTSPATVATSSAIIAPSTPLSVATLASTDKPIIGPEKKPRKSKTSKAKNKAKNLKKRAAASFTEDLETKKRKVMEGGAPENNVRACSICNVVCNSAKVFDSHLAGQKHLAMVKKHMSMPEVSSAM</sequence>
<dbReference type="Proteomes" id="UP000826271">
    <property type="component" value="Unassembled WGS sequence"/>
</dbReference>
<evidence type="ECO:0000256" key="7">
    <source>
        <dbReference type="SAM" id="MobiDB-lite"/>
    </source>
</evidence>